<feature type="non-terminal residue" evidence="1">
    <location>
        <position position="98"/>
    </location>
</feature>
<sequence>MLNIQKEMEESAYTAMDRITKNRKVVQRRQEYSSELERVIHEAKLTTHLLSKVQTQVKVGDKVHPPEEVISYHNGIFLDQVHQLKDKLFRMVALLLLV</sequence>
<accession>A0A0G1RU13</accession>
<dbReference type="AlphaFoldDB" id="A0A0G1RU13"/>
<evidence type="ECO:0000313" key="2">
    <source>
        <dbReference type="Proteomes" id="UP000033860"/>
    </source>
</evidence>
<protein>
    <submittedName>
        <fullName evidence="1">Uncharacterized protein</fullName>
    </submittedName>
</protein>
<dbReference type="Proteomes" id="UP000033860">
    <property type="component" value="Unassembled WGS sequence"/>
</dbReference>
<dbReference type="EMBL" id="LCNT01000009">
    <property type="protein sequence ID" value="KKU60597.1"/>
    <property type="molecule type" value="Genomic_DNA"/>
</dbReference>
<evidence type="ECO:0000313" key="1">
    <source>
        <dbReference type="EMBL" id="KKU60597.1"/>
    </source>
</evidence>
<comment type="caution">
    <text evidence="1">The sequence shown here is derived from an EMBL/GenBank/DDBJ whole genome shotgun (WGS) entry which is preliminary data.</text>
</comment>
<gene>
    <name evidence="1" type="ORF">UX85_C0009G0050</name>
</gene>
<reference evidence="1 2" key="1">
    <citation type="journal article" date="2015" name="Nature">
        <title>rRNA introns, odd ribosomes, and small enigmatic genomes across a large radiation of phyla.</title>
        <authorList>
            <person name="Brown C.T."/>
            <person name="Hug L.A."/>
            <person name="Thomas B.C."/>
            <person name="Sharon I."/>
            <person name="Castelle C.J."/>
            <person name="Singh A."/>
            <person name="Wilkins M.J."/>
            <person name="Williams K.H."/>
            <person name="Banfield J.F."/>
        </authorList>
    </citation>
    <scope>NUCLEOTIDE SEQUENCE [LARGE SCALE GENOMIC DNA]</scope>
</reference>
<organism evidence="1 2">
    <name type="scientific">Candidatus Beckwithbacteria bacterium GW2011_GWB1_47_15</name>
    <dbReference type="NCBI Taxonomy" id="1618371"/>
    <lineage>
        <taxon>Bacteria</taxon>
        <taxon>Candidatus Beckwithiibacteriota</taxon>
    </lineage>
</organism>
<name>A0A0G1RU13_9BACT</name>
<proteinExistence type="predicted"/>